<keyword evidence="6" id="KW-0456">Lyase</keyword>
<dbReference type="SUPFAM" id="SSF47954">
    <property type="entry name" value="Cyclin-like"/>
    <property type="match status" value="2"/>
</dbReference>
<keyword evidence="11" id="KW-1185">Reference proteome</keyword>
<dbReference type="GO" id="GO:0044283">
    <property type="term" value="P:small molecule biosynthetic process"/>
    <property type="evidence" value="ECO:0007669"/>
    <property type="project" value="UniProtKB-ARBA"/>
</dbReference>
<dbReference type="Pfam" id="PF01212">
    <property type="entry name" value="Beta_elim_lyase"/>
    <property type="match status" value="1"/>
</dbReference>
<comment type="cofactor">
    <cofactor evidence="1">
        <name>pyridoxal 5'-phosphate</name>
        <dbReference type="ChEBI" id="CHEBI:597326"/>
    </cofactor>
</comment>
<dbReference type="SUPFAM" id="SSF50978">
    <property type="entry name" value="WD40 repeat-like"/>
    <property type="match status" value="1"/>
</dbReference>
<accession>A0A8H3ZUI7</accession>
<evidence type="ECO:0000259" key="9">
    <source>
        <dbReference type="SMART" id="SM00500"/>
    </source>
</evidence>
<feature type="region of interest" description="Disordered" evidence="8">
    <location>
        <begin position="1114"/>
        <end position="1226"/>
    </location>
</feature>
<dbReference type="FunFam" id="2.130.10.10:FF:000698">
    <property type="entry name" value="Putative pre-mRNA splicing factor"/>
    <property type="match status" value="1"/>
</dbReference>
<dbReference type="InterPro" id="IPR014906">
    <property type="entry name" value="PRP4-like"/>
</dbReference>
<dbReference type="SMART" id="SM00500">
    <property type="entry name" value="SFM"/>
    <property type="match status" value="1"/>
</dbReference>
<keyword evidence="3 7" id="KW-0853">WD repeat</keyword>
<gene>
    <name evidence="10" type="ORF">GQ607_000499</name>
</gene>
<feature type="compositionally biased region" description="Basic and acidic residues" evidence="8">
    <location>
        <begin position="1198"/>
        <end position="1217"/>
    </location>
</feature>
<dbReference type="PROSITE" id="PS50294">
    <property type="entry name" value="WD_REPEATS_REGION"/>
    <property type="match status" value="3"/>
</dbReference>
<proteinExistence type="inferred from homology"/>
<feature type="repeat" description="WD" evidence="7">
    <location>
        <begin position="594"/>
        <end position="635"/>
    </location>
</feature>
<evidence type="ECO:0000313" key="10">
    <source>
        <dbReference type="EMBL" id="KAF0332483.1"/>
    </source>
</evidence>
<dbReference type="SMART" id="SM00320">
    <property type="entry name" value="WD40"/>
    <property type="match status" value="7"/>
</dbReference>
<dbReference type="AlphaFoldDB" id="A0A8H3ZUI7"/>
<comment type="caution">
    <text evidence="10">The sequence shown here is derived from an EMBL/GenBank/DDBJ whole genome shotgun (WGS) entry which is preliminary data.</text>
</comment>
<name>A0A8H3ZUI7_9PEZI</name>
<dbReference type="InterPro" id="IPR015421">
    <property type="entry name" value="PyrdxlP-dep_Trfase_major"/>
</dbReference>
<dbReference type="Gene3D" id="4.10.280.110">
    <property type="entry name" value="Pre-mRNA processing factor 4 domain"/>
    <property type="match status" value="1"/>
</dbReference>
<dbReference type="SUPFAM" id="SSF158230">
    <property type="entry name" value="PRP4-like"/>
    <property type="match status" value="1"/>
</dbReference>
<evidence type="ECO:0000256" key="2">
    <source>
        <dbReference type="ARBA" id="ARBA00006966"/>
    </source>
</evidence>
<evidence type="ECO:0000256" key="1">
    <source>
        <dbReference type="ARBA" id="ARBA00001933"/>
    </source>
</evidence>
<dbReference type="GO" id="GO:0000398">
    <property type="term" value="P:mRNA splicing, via spliceosome"/>
    <property type="evidence" value="ECO:0007669"/>
    <property type="project" value="TreeGrafter"/>
</dbReference>
<dbReference type="Gene3D" id="2.130.10.10">
    <property type="entry name" value="YVTN repeat-like/Quinoprotein amine dehydrogenase"/>
    <property type="match status" value="2"/>
</dbReference>
<feature type="repeat" description="WD" evidence="7">
    <location>
        <begin position="636"/>
        <end position="677"/>
    </location>
</feature>
<comment type="similarity">
    <text evidence="2">Belongs to the threonine aldolase family.</text>
</comment>
<dbReference type="PROSITE" id="PS50082">
    <property type="entry name" value="WD_REPEATS_2"/>
    <property type="match status" value="3"/>
</dbReference>
<reference evidence="10 11" key="1">
    <citation type="submission" date="2019-12" db="EMBL/GenBank/DDBJ databases">
        <title>A genome sequence resource for the geographically widespread anthracnose pathogen Colletotrichum asianum.</title>
        <authorList>
            <person name="Meng Y."/>
        </authorList>
    </citation>
    <scope>NUCLEOTIDE SEQUENCE [LARGE SCALE GENOMIC DNA]</scope>
    <source>
        <strain evidence="10 11">ICMP 18580</strain>
    </source>
</reference>
<feature type="region of interest" description="Disordered" evidence="8">
    <location>
        <begin position="766"/>
        <end position="851"/>
    </location>
</feature>
<dbReference type="Gene3D" id="1.10.472.10">
    <property type="entry name" value="Cyclin-like"/>
    <property type="match status" value="2"/>
</dbReference>
<evidence type="ECO:0000256" key="4">
    <source>
        <dbReference type="ARBA" id="ARBA00022737"/>
    </source>
</evidence>
<dbReference type="Proteomes" id="UP000434172">
    <property type="component" value="Unassembled WGS sequence"/>
</dbReference>
<dbReference type="InterPro" id="IPR015424">
    <property type="entry name" value="PyrdxlP-dep_Trfase"/>
</dbReference>
<dbReference type="Pfam" id="PF08799">
    <property type="entry name" value="PRP4"/>
    <property type="match status" value="1"/>
</dbReference>
<dbReference type="EMBL" id="WOWK01000001">
    <property type="protein sequence ID" value="KAF0332483.1"/>
    <property type="molecule type" value="Genomic_DNA"/>
</dbReference>
<dbReference type="InterPro" id="IPR015943">
    <property type="entry name" value="WD40/YVTN_repeat-like_dom_sf"/>
</dbReference>
<keyword evidence="5" id="KW-0663">Pyridoxal phosphate</keyword>
<feature type="compositionally biased region" description="Basic and acidic residues" evidence="8">
    <location>
        <begin position="789"/>
        <end position="802"/>
    </location>
</feature>
<dbReference type="CDD" id="cd20546">
    <property type="entry name" value="CYCLIN_SpCG1C_ScCTK2-like_rpt2"/>
    <property type="match status" value="1"/>
</dbReference>
<evidence type="ECO:0000256" key="7">
    <source>
        <dbReference type="PROSITE-ProRule" id="PRU00221"/>
    </source>
</evidence>
<dbReference type="PROSITE" id="PS00678">
    <property type="entry name" value="WD_REPEATS_1"/>
    <property type="match status" value="1"/>
</dbReference>
<sequence length="1226" mass="134717">MPSDEENPVLWGSPAQTGAAFDFRSDVVTTPSQGMLLAIARTTLHDDVYGEDSTTRNFEEEMARTCGHESAAFVLSGTMANQLAIRSLLNQPPHAVLADASAHIIHWEAGGVAHLSGAMVQGIRPLNGLYLTLEDIKKHAVLTDDVHKCPTRVVSIENTSSGVVIPLAELQRIRAWASTHGIAIHMDGARLWEAVSAGAGALDDFGKCCDVLTLDFSKNLGAPMGAMVLGPSELIRRLKRIRKSIGGGMRQAGVLAAAARQAVVENFGLGNRDTKGAYVEEAMDEDRGIALEDIPVDHDYEIPSAASGVAPEKASAVLAQMERKKLAASIAVPTDDNRVRARLRELGEPITLFGEGKPERRDRLRNLLAIQKEMDDVDVEMQEAGDEDADDQDEEFYTPGGPALLQARIDIVKYSLPRARRRVLFQKAESTIPLRTHVKFRKQIKEKVEGFELQGSQTAGDRNVSMTRLSPNGEIVAVGNWGGGLKLIEVPSLEQKMNLRGHTNKISGLSWYPGSTLPESNVSPSTVNLASGGAEGVVHLWGLEQDTPLSTLSGHSARVSRVEFHPSGKYVASASDDTTWRLWDVETTAELLLQEGHSRGVYAVSFNADGSLLASAGLDSIGRIWDLRSGRTVMILDEHIQPIYALDWGSDGHRVLSGSADGWVKCWDVRKVQRTANLGAHTKAVSDLRWFKGTDDPIDGHPPGVDESGAQQPKKAGTFFVSGGFDAKVKIFSADNWGIIQTLSGHAGPVSSVDVSRDGNTTAAMASIDRYRPSREAYQPPTLPPGPPRPDRQSRSPARRLDVPPAVPSPPTHSSRTSPPRPLSQRDARSPQRSRAQSPSGPPPNQWYFTNDEALSTPSVLDGISPAEERLRRAKGVNFIYQAGVLLDLPQITLWVAGVFFHRFYMRYSMVEEKGGIHHYTQTSLPRSKRGTQKAQAEPELTDSIEQNIAATALFLANKTEENCRKTKEIIITVAKVAQKNPKLMIDEMSKEYWRWRDSILAYEELMLELLTFDLMVDNPYQRLFELLGQLDIVHNKHLRQSAWAWCNDACLTSIPLLLEARDVAICAIFFASVHTKNKIEDVNGEPWWKALKGNERKCTRAIDIMQQFYTENPLRKQNPSLPSPAFDLENTRQPRDPMSQDALSSTAGTPFELDRGTQSPRARINGRDDVTNTESGSQATLKEPERANGNGAVSPGKRKEVESDSEGRDQKRARLSDEDEGEVLD</sequence>
<evidence type="ECO:0000256" key="6">
    <source>
        <dbReference type="ARBA" id="ARBA00023239"/>
    </source>
</evidence>
<dbReference type="FunFam" id="3.40.640.10:FF:000030">
    <property type="entry name" value="Low-specificity L-threonine aldolase"/>
    <property type="match status" value="1"/>
</dbReference>
<dbReference type="GO" id="GO:0046540">
    <property type="term" value="C:U4/U6 x U5 tri-snRNP complex"/>
    <property type="evidence" value="ECO:0007669"/>
    <property type="project" value="TreeGrafter"/>
</dbReference>
<evidence type="ECO:0000256" key="8">
    <source>
        <dbReference type="SAM" id="MobiDB-lite"/>
    </source>
</evidence>
<dbReference type="CDD" id="cd00200">
    <property type="entry name" value="WD40"/>
    <property type="match status" value="1"/>
</dbReference>
<dbReference type="InterPro" id="IPR001680">
    <property type="entry name" value="WD40_rpt"/>
</dbReference>
<evidence type="ECO:0000256" key="3">
    <source>
        <dbReference type="ARBA" id="ARBA00022574"/>
    </source>
</evidence>
<organism evidence="10 11">
    <name type="scientific">Colletotrichum asianum</name>
    <dbReference type="NCBI Taxonomy" id="702518"/>
    <lineage>
        <taxon>Eukaryota</taxon>
        <taxon>Fungi</taxon>
        <taxon>Dikarya</taxon>
        <taxon>Ascomycota</taxon>
        <taxon>Pezizomycotina</taxon>
        <taxon>Sordariomycetes</taxon>
        <taxon>Hypocreomycetidae</taxon>
        <taxon>Glomerellales</taxon>
        <taxon>Glomerellaceae</taxon>
        <taxon>Colletotrichum</taxon>
        <taxon>Colletotrichum gloeosporioides species complex</taxon>
    </lineage>
</organism>
<feature type="repeat" description="WD" evidence="7">
    <location>
        <begin position="552"/>
        <end position="593"/>
    </location>
</feature>
<dbReference type="InterPro" id="IPR036285">
    <property type="entry name" value="PRP4-like_sf"/>
</dbReference>
<dbReference type="InterPro" id="IPR019775">
    <property type="entry name" value="WD40_repeat_CS"/>
</dbReference>
<protein>
    <submittedName>
        <fullName evidence="10">Putative WD repeat-containing protein</fullName>
    </submittedName>
</protein>
<keyword evidence="4" id="KW-0677">Repeat</keyword>
<dbReference type="GO" id="GO:0030621">
    <property type="term" value="F:U4 snRNA binding"/>
    <property type="evidence" value="ECO:0007669"/>
    <property type="project" value="TreeGrafter"/>
</dbReference>
<dbReference type="GO" id="GO:0016829">
    <property type="term" value="F:lyase activity"/>
    <property type="evidence" value="ECO:0007669"/>
    <property type="project" value="UniProtKB-KW"/>
</dbReference>
<dbReference type="InterPro" id="IPR036322">
    <property type="entry name" value="WD40_repeat_dom_sf"/>
</dbReference>
<dbReference type="Gene3D" id="3.40.640.10">
    <property type="entry name" value="Type I PLP-dependent aspartate aminotransferase-like (Major domain)"/>
    <property type="match status" value="1"/>
</dbReference>
<dbReference type="OrthoDB" id="540662at2759"/>
<dbReference type="Pfam" id="PF00400">
    <property type="entry name" value="WD40"/>
    <property type="match status" value="5"/>
</dbReference>
<feature type="domain" description="Pre-mRNA processing factor 4 (PRP4)-like" evidence="9">
    <location>
        <begin position="334"/>
        <end position="384"/>
    </location>
</feature>
<evidence type="ECO:0000313" key="11">
    <source>
        <dbReference type="Proteomes" id="UP000434172"/>
    </source>
</evidence>
<dbReference type="PANTHER" id="PTHR19846:SF0">
    <property type="entry name" value="PRE-MRNA PROCESSING FACTOR 4"/>
    <property type="match status" value="1"/>
</dbReference>
<dbReference type="GO" id="GO:0017070">
    <property type="term" value="F:U6 snRNA binding"/>
    <property type="evidence" value="ECO:0007669"/>
    <property type="project" value="TreeGrafter"/>
</dbReference>
<evidence type="ECO:0000256" key="5">
    <source>
        <dbReference type="ARBA" id="ARBA00022898"/>
    </source>
</evidence>
<dbReference type="SUPFAM" id="SSF53383">
    <property type="entry name" value="PLP-dependent transferases"/>
    <property type="match status" value="1"/>
</dbReference>
<dbReference type="InterPro" id="IPR036915">
    <property type="entry name" value="Cyclin-like_sf"/>
</dbReference>
<feature type="region of interest" description="Disordered" evidence="8">
    <location>
        <begin position="921"/>
        <end position="942"/>
    </location>
</feature>
<dbReference type="GO" id="GO:0006520">
    <property type="term" value="P:amino acid metabolic process"/>
    <property type="evidence" value="ECO:0007669"/>
    <property type="project" value="InterPro"/>
</dbReference>
<dbReference type="InterPro" id="IPR001597">
    <property type="entry name" value="ArAA_b-elim_lyase/Thr_aldolase"/>
</dbReference>
<dbReference type="PANTHER" id="PTHR19846">
    <property type="entry name" value="WD40 REPEAT PROTEIN"/>
    <property type="match status" value="1"/>
</dbReference>